<comment type="function">
    <text evidence="1">Catalyzes the epimerization of the C3' and C5'positions of dTDP-6-deoxy-D-xylo-4-hexulose, forming dTDP-6-deoxy-L-lyxo-4-hexulose.</text>
</comment>
<dbReference type="PANTHER" id="PTHR21047">
    <property type="entry name" value="DTDP-6-DEOXY-D-GLUCOSE-3,5 EPIMERASE"/>
    <property type="match status" value="1"/>
</dbReference>
<organism evidence="2 3">
    <name type="scientific">Photorhabdus akhurstii</name>
    <dbReference type="NCBI Taxonomy" id="171438"/>
    <lineage>
        <taxon>Bacteria</taxon>
        <taxon>Pseudomonadati</taxon>
        <taxon>Pseudomonadota</taxon>
        <taxon>Gammaproteobacteria</taxon>
        <taxon>Enterobacterales</taxon>
        <taxon>Morganellaceae</taxon>
        <taxon>Photorhabdus</taxon>
    </lineage>
</organism>
<keyword evidence="1" id="KW-0413">Isomerase</keyword>
<dbReference type="NCBIfam" id="TIGR01221">
    <property type="entry name" value="rmlC"/>
    <property type="match status" value="1"/>
</dbReference>
<dbReference type="EMBL" id="CP020335">
    <property type="protein sequence ID" value="QXF36022.1"/>
    <property type="molecule type" value="Genomic_DNA"/>
</dbReference>
<sequence length="178" mass="20814">MKITELKLNGCYLIEPKRFTDDRGAFVKTYHKRIFEENNLNFSFKEEFYSISAKNVIRGMHFQVPPEDHEKIVYCPKGRVLDVFLDIRSESPTFGQFMAIELNEENTFQLYLSKGIAHGFLSLEDNSIMVYKTSTVYSPEFDKGIKWNSFGFSWPISGPILSARDEQFPLFSLKLEYF</sequence>
<keyword evidence="3" id="KW-1185">Reference proteome</keyword>
<dbReference type="EC" id="5.1.3.13" evidence="1"/>
<comment type="catalytic activity">
    <reaction evidence="1">
        <text>dTDP-4-dehydro-6-deoxy-alpha-D-glucose = dTDP-4-dehydro-beta-L-rhamnose</text>
        <dbReference type="Rhea" id="RHEA:16969"/>
        <dbReference type="ChEBI" id="CHEBI:57649"/>
        <dbReference type="ChEBI" id="CHEBI:62830"/>
        <dbReference type="EC" id="5.1.3.13"/>
    </reaction>
</comment>
<gene>
    <name evidence="2" type="ORF">B0X70_24660</name>
</gene>
<protein>
    <recommendedName>
        <fullName evidence="1">dTDP-4-dehydrorhamnose 3,5-epimerase</fullName>
        <ecNumber evidence="1">5.1.3.13</ecNumber>
    </recommendedName>
    <alternativeName>
        <fullName evidence="1">Thymidine diphospho-4-keto-rhamnose 3,5-epimerase</fullName>
    </alternativeName>
</protein>
<name>A0ABX8M0K6_9GAMM</name>
<accession>A0ABX8M0K6</accession>
<dbReference type="PANTHER" id="PTHR21047:SF2">
    <property type="entry name" value="THYMIDINE DIPHOSPHO-4-KETO-RHAMNOSE 3,5-EPIMERASE"/>
    <property type="match status" value="1"/>
</dbReference>
<evidence type="ECO:0000313" key="3">
    <source>
        <dbReference type="Proteomes" id="UP000693715"/>
    </source>
</evidence>
<comment type="pathway">
    <text evidence="1">Carbohydrate biosynthesis; dTDP-L-rhamnose biosynthesis.</text>
</comment>
<dbReference type="Proteomes" id="UP000693715">
    <property type="component" value="Chromosome"/>
</dbReference>
<comment type="similarity">
    <text evidence="1">Belongs to the dTDP-4-dehydrorhamnose 3,5-epimerase family.</text>
</comment>
<dbReference type="InterPro" id="IPR000888">
    <property type="entry name" value="RmlC-like"/>
</dbReference>
<evidence type="ECO:0000256" key="1">
    <source>
        <dbReference type="RuleBase" id="RU364069"/>
    </source>
</evidence>
<dbReference type="RefSeq" id="WP_217470572.1">
    <property type="nucleotide sequence ID" value="NZ_CP020335.1"/>
</dbReference>
<reference evidence="2 3" key="1">
    <citation type="submission" date="2017-03" db="EMBL/GenBank/DDBJ databases">
        <title>Genome comparison of Photorhabdus luminescens strain 0813-124 phase variants.</title>
        <authorList>
            <person name="Chien C.-C."/>
            <person name="Chen W.-J."/>
            <person name="Shih M.-C."/>
            <person name="Hsieh F.-C."/>
        </authorList>
    </citation>
    <scope>NUCLEOTIDE SEQUENCE [LARGE SCALE GENOMIC DNA]</scope>
    <source>
        <strain evidence="2 3">0813-124 phase II</strain>
    </source>
</reference>
<comment type="subunit">
    <text evidence="1">Homodimer.</text>
</comment>
<dbReference type="CDD" id="cd00438">
    <property type="entry name" value="cupin_RmlC"/>
    <property type="match status" value="1"/>
</dbReference>
<dbReference type="Pfam" id="PF00908">
    <property type="entry name" value="dTDP_sugar_isom"/>
    <property type="match status" value="1"/>
</dbReference>
<evidence type="ECO:0000313" key="2">
    <source>
        <dbReference type="EMBL" id="QXF36022.1"/>
    </source>
</evidence>
<proteinExistence type="inferred from homology"/>